<keyword evidence="4" id="KW-0274">FAD</keyword>
<evidence type="ECO:0000256" key="3">
    <source>
        <dbReference type="ARBA" id="ARBA00022630"/>
    </source>
</evidence>
<protein>
    <submittedName>
        <fullName evidence="6">GMC-type oxidoreductase</fullName>
    </submittedName>
</protein>
<proteinExistence type="inferred from homology"/>
<dbReference type="Gene3D" id="3.30.560.10">
    <property type="entry name" value="Glucose Oxidase, domain 3"/>
    <property type="match status" value="2"/>
</dbReference>
<dbReference type="RefSeq" id="YP_010841410.1">
    <property type="nucleotide sequence ID" value="NC_079139.1"/>
</dbReference>
<evidence type="ECO:0000256" key="2">
    <source>
        <dbReference type="ARBA" id="ARBA00010790"/>
    </source>
</evidence>
<dbReference type="InterPro" id="IPR012132">
    <property type="entry name" value="GMC_OxRdtase"/>
</dbReference>
<name>A0ABM7NRL1_9VIRU</name>
<dbReference type="Proteomes" id="UP001321479">
    <property type="component" value="Segment"/>
</dbReference>
<dbReference type="InterPro" id="IPR007867">
    <property type="entry name" value="GMC_OxRtase_C"/>
</dbReference>
<dbReference type="PROSITE" id="PS00624">
    <property type="entry name" value="GMC_OXRED_2"/>
    <property type="match status" value="1"/>
</dbReference>
<dbReference type="EMBL" id="AP024483">
    <property type="protein sequence ID" value="BCS82802.1"/>
    <property type="molecule type" value="Genomic_DNA"/>
</dbReference>
<dbReference type="SUPFAM" id="SSF51905">
    <property type="entry name" value="FAD/NAD(P)-binding domain"/>
    <property type="match status" value="1"/>
</dbReference>
<dbReference type="PIRSF" id="PIRSF000137">
    <property type="entry name" value="Alcohol_oxidase"/>
    <property type="match status" value="1"/>
</dbReference>
<comment type="cofactor">
    <cofactor evidence="1">
        <name>FAD</name>
        <dbReference type="ChEBI" id="CHEBI:57692"/>
    </cofactor>
</comment>
<accession>A0ABM7NRL1</accession>
<evidence type="ECO:0000256" key="1">
    <source>
        <dbReference type="ARBA" id="ARBA00001974"/>
    </source>
</evidence>
<evidence type="ECO:0000256" key="4">
    <source>
        <dbReference type="ARBA" id="ARBA00022827"/>
    </source>
</evidence>
<evidence type="ECO:0000259" key="5">
    <source>
        <dbReference type="PROSITE" id="PS00624"/>
    </source>
</evidence>
<reference evidence="6 7" key="1">
    <citation type="submission" date="2021-02" db="EMBL/GenBank/DDBJ databases">
        <title>Cotonvirus japonicus, which uses Golgi apparatus of host cells for its virion factory, phylogenetically links tailed tupanvirus and icosahedral mimivirus.</title>
        <authorList>
            <person name="Takahashi H."/>
            <person name="Fukaya S."/>
            <person name="Song C."/>
            <person name="Murata K."/>
            <person name="Takemura M."/>
        </authorList>
    </citation>
    <scope>NUCLEOTIDE SEQUENCE [LARGE SCALE GENOMIC DNA]</scope>
</reference>
<dbReference type="Gene3D" id="3.50.50.60">
    <property type="entry name" value="FAD/NAD(P)-binding domain"/>
    <property type="match status" value="2"/>
</dbReference>
<evidence type="ECO:0000313" key="6">
    <source>
        <dbReference type="EMBL" id="BCS82802.1"/>
    </source>
</evidence>
<sequence length="558" mass="61199">MITTTRISIFLLFVLIANIYCLPPCNNGRFNNDGPLGNFILSYIDPDFIIVGGGVGGSVALNECISKGYKCTLIERGYDYYEKPSVSVPSGTTLTYTTDAIINSESEPITNMYNKVVTMMEPNVIGGSSSINAEISVFTDVKEFFNELNIVGWKYEDIFPYYLQVTNSVNRPGYNGNVDVTNTAESDPQYLAFKSAIQQVFPNIRERLPDMNTASINDSFPGFGPPETTVKSYNLNVGGQNIVAAGFRESAYTAYVEPIRSNPNLRVMTKSRVDKVGFDFIGKTAKKVFVTRKNYLGIESQCELSAKRGIILSAGALRTPQILLLSGVGPASELSSLGIRVVKNNPHVGKNLDDHPTIVTTYIGSLPDSIISANINGHAYWNYQDDPNLIPNWSIQISGLYGLPIKNILSVHFNQTSRGSVSLRSTDPAETPVYNIGHFSDLTDVEPAALGLVKSNQIADNLEYINIAPISQCPEFLPNCLNNTFDAYKIAYYLNGYSGYHYTGTCAFNKVVNPCNGKVYGFNNLFIVDASVFPKAPRGNTQISTYAVSAKLADMIFN</sequence>
<dbReference type="InterPro" id="IPR000172">
    <property type="entry name" value="GMC_OxRdtase_N"/>
</dbReference>
<dbReference type="SUPFAM" id="SSF54373">
    <property type="entry name" value="FAD-linked reductases, C-terminal domain"/>
    <property type="match status" value="1"/>
</dbReference>
<dbReference type="GeneID" id="80558007"/>
<evidence type="ECO:0000313" key="7">
    <source>
        <dbReference type="Proteomes" id="UP001321479"/>
    </source>
</evidence>
<keyword evidence="7" id="KW-1185">Reference proteome</keyword>
<dbReference type="Pfam" id="PF00732">
    <property type="entry name" value="GMC_oxred_N"/>
    <property type="match status" value="1"/>
</dbReference>
<dbReference type="PANTHER" id="PTHR11552">
    <property type="entry name" value="GLUCOSE-METHANOL-CHOLINE GMC OXIDOREDUCTASE"/>
    <property type="match status" value="1"/>
</dbReference>
<dbReference type="PANTHER" id="PTHR11552:SF147">
    <property type="entry name" value="CHOLINE DEHYDROGENASE, MITOCHONDRIAL"/>
    <property type="match status" value="1"/>
</dbReference>
<dbReference type="Pfam" id="PF05199">
    <property type="entry name" value="GMC_oxred_C"/>
    <property type="match status" value="1"/>
</dbReference>
<feature type="domain" description="Glucose-methanol-choline oxidoreductase N-terminal" evidence="5">
    <location>
        <begin position="315"/>
        <end position="329"/>
    </location>
</feature>
<organism evidence="6 7">
    <name type="scientific">Cotonvirus japonicus</name>
    <dbReference type="NCBI Taxonomy" id="2811091"/>
    <lineage>
        <taxon>Viruses</taxon>
        <taxon>Varidnaviria</taxon>
        <taxon>Bamfordvirae</taxon>
        <taxon>Nucleocytoviricota</taxon>
        <taxon>Megaviricetes</taxon>
        <taxon>Imitervirales</taxon>
        <taxon>Mimiviridae</taxon>
        <taxon>Megamimivirinae</taxon>
        <taxon>Cotonvirus</taxon>
        <taxon>Cotonvirus japonicum</taxon>
    </lineage>
</organism>
<dbReference type="InterPro" id="IPR036188">
    <property type="entry name" value="FAD/NAD-bd_sf"/>
</dbReference>
<comment type="similarity">
    <text evidence="2">Belongs to the GMC oxidoreductase family.</text>
</comment>
<keyword evidence="3" id="KW-0285">Flavoprotein</keyword>